<feature type="compositionally biased region" description="Basic and acidic residues" evidence="1">
    <location>
        <begin position="82"/>
        <end position="91"/>
    </location>
</feature>
<evidence type="ECO:0000313" key="3">
    <source>
        <dbReference type="Proteomes" id="UP000594364"/>
    </source>
</evidence>
<dbReference type="Proteomes" id="UP000594364">
    <property type="component" value="Chromosome 1"/>
</dbReference>
<evidence type="ECO:0000313" key="2">
    <source>
        <dbReference type="EMBL" id="QPG93771.1"/>
    </source>
</evidence>
<name>A0A7S9KKI4_EPIFF</name>
<sequence length="91" mass="10104">MHDVKPMRWCAESQAALAASLGSKAESLCTEYLTGRITSRFAGTEPTDRLLSGQDQLSCLMTLDKHENLVHTPRTSLSNKRTQADIHDTRC</sequence>
<organism evidence="2 3">
    <name type="scientific">Epichloe festucae (strain Fl1)</name>
    <dbReference type="NCBI Taxonomy" id="877507"/>
    <lineage>
        <taxon>Eukaryota</taxon>
        <taxon>Fungi</taxon>
        <taxon>Dikarya</taxon>
        <taxon>Ascomycota</taxon>
        <taxon>Pezizomycotina</taxon>
        <taxon>Sordariomycetes</taxon>
        <taxon>Hypocreomycetidae</taxon>
        <taxon>Hypocreales</taxon>
        <taxon>Clavicipitaceae</taxon>
        <taxon>Epichloe</taxon>
    </lineage>
</organism>
<protein>
    <submittedName>
        <fullName evidence="2">Uncharacterized protein</fullName>
    </submittedName>
</protein>
<accession>A0A7S9KKI4</accession>
<dbReference type="EMBL" id="CP031385">
    <property type="protein sequence ID" value="QPG93771.1"/>
    <property type="molecule type" value="Genomic_DNA"/>
</dbReference>
<gene>
    <name evidence="2" type="ORF">C2857_002348</name>
</gene>
<proteinExistence type="predicted"/>
<feature type="region of interest" description="Disordered" evidence="1">
    <location>
        <begin position="71"/>
        <end position="91"/>
    </location>
</feature>
<keyword evidence="3" id="KW-1185">Reference proteome</keyword>
<reference evidence="2 3" key="1">
    <citation type="journal article" date="2018" name="PLoS Genet.">
        <title>Repeat elements organise 3D genome structure and mediate transcription in the filamentous fungus Epichloe festucae.</title>
        <authorList>
            <person name="Winter D.J."/>
            <person name="Ganley A.R.D."/>
            <person name="Young C.A."/>
            <person name="Liachko I."/>
            <person name="Schardl C.L."/>
            <person name="Dupont P.Y."/>
            <person name="Berry D."/>
            <person name="Ram A."/>
            <person name="Scott B."/>
            <person name="Cox M.P."/>
        </authorList>
    </citation>
    <scope>NUCLEOTIDE SEQUENCE [LARGE SCALE GENOMIC DNA]</scope>
    <source>
        <strain evidence="2 3">Fl1</strain>
    </source>
</reference>
<evidence type="ECO:0000256" key="1">
    <source>
        <dbReference type="SAM" id="MobiDB-lite"/>
    </source>
</evidence>
<dbReference type="AlphaFoldDB" id="A0A7S9KKI4"/>